<dbReference type="AlphaFoldDB" id="A0A9W6JGZ3"/>
<dbReference type="Gene3D" id="1.10.10.60">
    <property type="entry name" value="Homeodomain-like"/>
    <property type="match status" value="1"/>
</dbReference>
<keyword evidence="6" id="KW-1185">Reference proteome</keyword>
<reference evidence="5" key="1">
    <citation type="journal article" date="2014" name="Int. J. Syst. Evol. Microbiol.">
        <title>Complete genome sequence of Corynebacterium casei LMG S-19264T (=DSM 44701T), isolated from a smear-ripened cheese.</title>
        <authorList>
            <consortium name="US DOE Joint Genome Institute (JGI-PGF)"/>
            <person name="Walter F."/>
            <person name="Albersmeier A."/>
            <person name="Kalinowski J."/>
            <person name="Ruckert C."/>
        </authorList>
    </citation>
    <scope>NUCLEOTIDE SEQUENCE</scope>
    <source>
        <strain evidence="5">VKM B-2555</strain>
    </source>
</reference>
<dbReference type="SMART" id="SM00342">
    <property type="entry name" value="HTH_ARAC"/>
    <property type="match status" value="1"/>
</dbReference>
<evidence type="ECO:0000256" key="3">
    <source>
        <dbReference type="ARBA" id="ARBA00023163"/>
    </source>
</evidence>
<dbReference type="Proteomes" id="UP001143364">
    <property type="component" value="Unassembled WGS sequence"/>
</dbReference>
<dbReference type="InterPro" id="IPR050204">
    <property type="entry name" value="AraC_XylS_family_regulators"/>
</dbReference>
<keyword evidence="3" id="KW-0804">Transcription</keyword>
<accession>A0A9W6JGZ3</accession>
<dbReference type="GO" id="GO:0043565">
    <property type="term" value="F:sequence-specific DNA binding"/>
    <property type="evidence" value="ECO:0007669"/>
    <property type="project" value="InterPro"/>
</dbReference>
<dbReference type="InterPro" id="IPR018060">
    <property type="entry name" value="HTH_AraC"/>
</dbReference>
<dbReference type="Pfam" id="PF12833">
    <property type="entry name" value="HTH_18"/>
    <property type="match status" value="1"/>
</dbReference>
<feature type="domain" description="HTH araC/xylS-type" evidence="4">
    <location>
        <begin position="154"/>
        <end position="252"/>
    </location>
</feature>
<dbReference type="GO" id="GO:0003700">
    <property type="term" value="F:DNA-binding transcription factor activity"/>
    <property type="evidence" value="ECO:0007669"/>
    <property type="project" value="InterPro"/>
</dbReference>
<gene>
    <name evidence="5" type="ORF">GCM10008171_14900</name>
</gene>
<keyword evidence="2" id="KW-0238">DNA-binding</keyword>
<dbReference type="RefSeq" id="WP_271204187.1">
    <property type="nucleotide sequence ID" value="NZ_BSFK01000007.1"/>
</dbReference>
<dbReference type="PROSITE" id="PS01124">
    <property type="entry name" value="HTH_ARAC_FAMILY_2"/>
    <property type="match status" value="1"/>
</dbReference>
<comment type="caution">
    <text evidence="5">The sequence shown here is derived from an EMBL/GenBank/DDBJ whole genome shotgun (WGS) entry which is preliminary data.</text>
</comment>
<evidence type="ECO:0000256" key="1">
    <source>
        <dbReference type="ARBA" id="ARBA00023015"/>
    </source>
</evidence>
<dbReference type="InterPro" id="IPR018062">
    <property type="entry name" value="HTH_AraC-typ_CS"/>
</dbReference>
<dbReference type="EMBL" id="BSFK01000007">
    <property type="protein sequence ID" value="GLK76236.1"/>
    <property type="molecule type" value="Genomic_DNA"/>
</dbReference>
<name>A0A9W6JGZ3_9HYPH</name>
<reference evidence="5" key="2">
    <citation type="submission" date="2023-01" db="EMBL/GenBank/DDBJ databases">
        <authorList>
            <person name="Sun Q."/>
            <person name="Evtushenko L."/>
        </authorList>
    </citation>
    <scope>NUCLEOTIDE SEQUENCE</scope>
    <source>
        <strain evidence="5">VKM B-2555</strain>
    </source>
</reference>
<evidence type="ECO:0000313" key="6">
    <source>
        <dbReference type="Proteomes" id="UP001143364"/>
    </source>
</evidence>
<evidence type="ECO:0000259" key="4">
    <source>
        <dbReference type="PROSITE" id="PS01124"/>
    </source>
</evidence>
<dbReference type="PANTHER" id="PTHR46796">
    <property type="entry name" value="HTH-TYPE TRANSCRIPTIONAL ACTIVATOR RHAS-RELATED"/>
    <property type="match status" value="1"/>
</dbReference>
<evidence type="ECO:0000256" key="2">
    <source>
        <dbReference type="ARBA" id="ARBA00023125"/>
    </source>
</evidence>
<proteinExistence type="predicted"/>
<dbReference type="PANTHER" id="PTHR46796:SF2">
    <property type="entry name" value="TRANSCRIPTIONAL REGULATORY PROTEIN"/>
    <property type="match status" value="1"/>
</dbReference>
<evidence type="ECO:0000313" key="5">
    <source>
        <dbReference type="EMBL" id="GLK76236.1"/>
    </source>
</evidence>
<organism evidence="5 6">
    <name type="scientific">Methylopila jiangsuensis</name>
    <dbReference type="NCBI Taxonomy" id="586230"/>
    <lineage>
        <taxon>Bacteria</taxon>
        <taxon>Pseudomonadati</taxon>
        <taxon>Pseudomonadota</taxon>
        <taxon>Alphaproteobacteria</taxon>
        <taxon>Hyphomicrobiales</taxon>
        <taxon>Methylopilaceae</taxon>
        <taxon>Methylopila</taxon>
    </lineage>
</organism>
<keyword evidence="1" id="KW-0805">Transcription regulation</keyword>
<protein>
    <submittedName>
        <fullName evidence="5">AraC family transcriptional regulator</fullName>
    </submittedName>
</protein>
<sequence>MNVSAAESASRRPLWRLDGPRTLFVGPLDRNAAHEHGAPVFLAGPYGRFALKVGNGPWRTCRTALIPAGVPHELRLDGDPLGVLYLEPQAEGAPALQALLRDAEEADGALIGHAGETETFRALFDDPASLGWADEAIADLTRFSARRAPCAVDARVRRAADLAAENETARLDQAARAAGLSVSRLQHLFTAEIGVSFRRYRRWTRMRRAIAEIVGGASFTAAAHAAGYADQPHFARDFRRTFGAPASRSLTDVRRAPGR</sequence>
<dbReference type="PROSITE" id="PS00041">
    <property type="entry name" value="HTH_ARAC_FAMILY_1"/>
    <property type="match status" value="1"/>
</dbReference>